<feature type="domain" description="SMODS and SLOG-associating 2TM effector" evidence="2">
    <location>
        <begin position="1"/>
        <end position="190"/>
    </location>
</feature>
<organism evidence="3 4">
    <name type="scientific">Fredinandcohnia salidurans</name>
    <dbReference type="NCBI Taxonomy" id="2595041"/>
    <lineage>
        <taxon>Bacteria</taxon>
        <taxon>Bacillati</taxon>
        <taxon>Bacillota</taxon>
        <taxon>Bacilli</taxon>
        <taxon>Bacillales</taxon>
        <taxon>Bacillaceae</taxon>
        <taxon>Fredinandcohnia</taxon>
    </lineage>
</organism>
<feature type="transmembrane region" description="Helical" evidence="1">
    <location>
        <begin position="36"/>
        <end position="54"/>
    </location>
</feature>
<evidence type="ECO:0000259" key="2">
    <source>
        <dbReference type="Pfam" id="PF18160"/>
    </source>
</evidence>
<protein>
    <submittedName>
        <fullName evidence="3">SLATT domain-containing protein</fullName>
    </submittedName>
</protein>
<dbReference type="Pfam" id="PF18160">
    <property type="entry name" value="SLATT_5"/>
    <property type="match status" value="1"/>
</dbReference>
<keyword evidence="1" id="KW-1133">Transmembrane helix</keyword>
<feature type="transmembrane region" description="Helical" evidence="1">
    <location>
        <begin position="175"/>
        <end position="198"/>
    </location>
</feature>
<keyword evidence="4" id="KW-1185">Reference proteome</keyword>
<reference evidence="4" key="1">
    <citation type="journal article" date="2019" name="Int. J. Syst. Evol. Microbiol.">
        <title>The Global Catalogue of Microorganisms (GCM) 10K type strain sequencing project: providing services to taxonomists for standard genome sequencing and annotation.</title>
        <authorList>
            <consortium name="The Broad Institute Genomics Platform"/>
            <consortium name="The Broad Institute Genome Sequencing Center for Infectious Disease"/>
            <person name="Wu L."/>
            <person name="Ma J."/>
        </authorList>
    </citation>
    <scope>NUCLEOTIDE SEQUENCE [LARGE SCALE GENOMIC DNA]</scope>
    <source>
        <strain evidence="4">CCUG 15531</strain>
    </source>
</reference>
<accession>A0ABW4MN80</accession>
<evidence type="ECO:0000313" key="3">
    <source>
        <dbReference type="EMBL" id="MFD1779061.1"/>
    </source>
</evidence>
<feature type="transmembrane region" description="Helical" evidence="1">
    <location>
        <begin position="60"/>
        <end position="78"/>
    </location>
</feature>
<evidence type="ECO:0000256" key="1">
    <source>
        <dbReference type="SAM" id="Phobius"/>
    </source>
</evidence>
<comment type="caution">
    <text evidence="3">The sequence shown here is derived from an EMBL/GenBank/DDBJ whole genome shotgun (WGS) entry which is preliminary data.</text>
</comment>
<evidence type="ECO:0000313" key="4">
    <source>
        <dbReference type="Proteomes" id="UP001597227"/>
    </source>
</evidence>
<sequence length="202" mass="23905">MQKKIGKLKRKVWLTRKARIIASERLKEKHDFHQTITVYYSVWMVFFSIINVNSDSTNTVSLLVLSSSVALSLFSLFVNSKNYQERYFNLKANYIMLDKLITELEDIEEKLNNAVFTNFNNEIILINEKYNNTLSTVENHDEIDFLMVLNTPNTGERSLTFEEMKRLNNYKRKQIFFKSIFYALPFLMIVIFGVINYFNIFG</sequence>
<dbReference type="InterPro" id="IPR041115">
    <property type="entry name" value="SLATT_5"/>
</dbReference>
<dbReference type="RefSeq" id="WP_388037758.1">
    <property type="nucleotide sequence ID" value="NZ_JBHUEK010000015.1"/>
</dbReference>
<dbReference type="NCBIfam" id="NF033631">
    <property type="entry name" value="SLATT_5"/>
    <property type="match status" value="1"/>
</dbReference>
<proteinExistence type="predicted"/>
<gene>
    <name evidence="3" type="ORF">ACFSFW_10315</name>
</gene>
<dbReference type="EMBL" id="JBHUEK010000015">
    <property type="protein sequence ID" value="MFD1779061.1"/>
    <property type="molecule type" value="Genomic_DNA"/>
</dbReference>
<keyword evidence="1" id="KW-0472">Membrane</keyword>
<keyword evidence="1" id="KW-0812">Transmembrane</keyword>
<name>A0ABW4MN80_9BACI</name>
<dbReference type="Proteomes" id="UP001597227">
    <property type="component" value="Unassembled WGS sequence"/>
</dbReference>